<sequence>MTSKFEYVVCSIEESNDVSTMSIDELQSSLLVHEGRMKIHQAKAEEQALKVSNSGRGNANSR</sequence>
<dbReference type="Proteomes" id="UP000265520">
    <property type="component" value="Unassembled WGS sequence"/>
</dbReference>
<organism evidence="1 2">
    <name type="scientific">Trifolium medium</name>
    <dbReference type="NCBI Taxonomy" id="97028"/>
    <lineage>
        <taxon>Eukaryota</taxon>
        <taxon>Viridiplantae</taxon>
        <taxon>Streptophyta</taxon>
        <taxon>Embryophyta</taxon>
        <taxon>Tracheophyta</taxon>
        <taxon>Spermatophyta</taxon>
        <taxon>Magnoliopsida</taxon>
        <taxon>eudicotyledons</taxon>
        <taxon>Gunneridae</taxon>
        <taxon>Pentapetalae</taxon>
        <taxon>rosids</taxon>
        <taxon>fabids</taxon>
        <taxon>Fabales</taxon>
        <taxon>Fabaceae</taxon>
        <taxon>Papilionoideae</taxon>
        <taxon>50 kb inversion clade</taxon>
        <taxon>NPAAA clade</taxon>
        <taxon>Hologalegina</taxon>
        <taxon>IRL clade</taxon>
        <taxon>Trifolieae</taxon>
        <taxon>Trifolium</taxon>
    </lineage>
</organism>
<evidence type="ECO:0000313" key="2">
    <source>
        <dbReference type="Proteomes" id="UP000265520"/>
    </source>
</evidence>
<name>A0A392VIX3_9FABA</name>
<accession>A0A392VIX3</accession>
<dbReference type="EMBL" id="LXQA011190560">
    <property type="protein sequence ID" value="MCI88348.1"/>
    <property type="molecule type" value="Genomic_DNA"/>
</dbReference>
<reference evidence="1 2" key="1">
    <citation type="journal article" date="2018" name="Front. Plant Sci.">
        <title>Red Clover (Trifolium pratense) and Zigzag Clover (T. medium) - A Picture of Genomic Similarities and Differences.</title>
        <authorList>
            <person name="Dluhosova J."/>
            <person name="Istvanek J."/>
            <person name="Nedelnik J."/>
            <person name="Repkova J."/>
        </authorList>
    </citation>
    <scope>NUCLEOTIDE SEQUENCE [LARGE SCALE GENOMIC DNA]</scope>
    <source>
        <strain evidence="2">cv. 10/8</strain>
        <tissue evidence="1">Leaf</tissue>
    </source>
</reference>
<proteinExistence type="predicted"/>
<dbReference type="AlphaFoldDB" id="A0A392VIX3"/>
<evidence type="ECO:0000313" key="1">
    <source>
        <dbReference type="EMBL" id="MCI88348.1"/>
    </source>
</evidence>
<protein>
    <submittedName>
        <fullName evidence="1">Retrovirus-related Pol polyprotein from transposon TNT 1-94</fullName>
    </submittedName>
</protein>
<comment type="caution">
    <text evidence="1">The sequence shown here is derived from an EMBL/GenBank/DDBJ whole genome shotgun (WGS) entry which is preliminary data.</text>
</comment>
<keyword evidence="2" id="KW-1185">Reference proteome</keyword>
<feature type="non-terminal residue" evidence="1">
    <location>
        <position position="62"/>
    </location>
</feature>